<reference evidence="1" key="1">
    <citation type="submission" date="2016-04" db="EMBL/GenBank/DDBJ databases">
        <authorList>
            <person name="Evans L.H."/>
            <person name="Alamgir A."/>
            <person name="Owens N."/>
            <person name="Weber N.D."/>
            <person name="Virtaneva K."/>
            <person name="Barbian K."/>
            <person name="Babar A."/>
            <person name="Rosenke K."/>
        </authorList>
    </citation>
    <scope>NUCLEOTIDE SEQUENCE</scope>
    <source>
        <strain evidence="1">86</strain>
    </source>
</reference>
<dbReference type="EMBL" id="FLUQ01000005">
    <property type="protein sequence ID" value="SBW09558.1"/>
    <property type="molecule type" value="Genomic_DNA"/>
</dbReference>
<dbReference type="AlphaFoldDB" id="A0A212KD72"/>
<accession>A0A212KD72</accession>
<evidence type="ECO:0008006" key="2">
    <source>
        <dbReference type="Google" id="ProtNLM"/>
    </source>
</evidence>
<name>A0A212KD72_9DELT</name>
<dbReference type="PROSITE" id="PS51257">
    <property type="entry name" value="PROKAR_LIPOPROTEIN"/>
    <property type="match status" value="1"/>
</dbReference>
<sequence length="161" mass="17364">MVRRLLLLGCIAGLAGCGGVYTPTVRLALDGPPLAIVMHGDSSSWEGLMDRGCMAGFGDITIRDLDGVTCQGHMDHPANDKGRLYADLSCANGDTMTLVFRNLGPDQGMGLGRMNPEAEDGEQTTLFYHPSQDEAWRRLGEVRQEIADMLEKRQGNAAPGE</sequence>
<evidence type="ECO:0000313" key="1">
    <source>
        <dbReference type="EMBL" id="SBW09558.1"/>
    </source>
</evidence>
<gene>
    <name evidence="1" type="ORF">KL86DPRO_50206</name>
</gene>
<proteinExistence type="predicted"/>
<protein>
    <recommendedName>
        <fullName evidence="2">Lipoprotein</fullName>
    </recommendedName>
</protein>
<organism evidence="1">
    <name type="scientific">uncultured delta proteobacterium</name>
    <dbReference type="NCBI Taxonomy" id="34034"/>
    <lineage>
        <taxon>Bacteria</taxon>
        <taxon>Deltaproteobacteria</taxon>
        <taxon>environmental samples</taxon>
    </lineage>
</organism>